<dbReference type="InterPro" id="IPR000531">
    <property type="entry name" value="Beta-barrel_TonB"/>
</dbReference>
<evidence type="ECO:0000256" key="12">
    <source>
        <dbReference type="SAM" id="MobiDB-lite"/>
    </source>
</evidence>
<evidence type="ECO:0000259" key="13">
    <source>
        <dbReference type="Pfam" id="PF00593"/>
    </source>
</evidence>
<reference evidence="15 16" key="1">
    <citation type="journal article" date="2014" name="Genome Biol. Evol.">
        <title>Acetic acid bacteria genomes reveal functional traits for adaptation to life in insect guts.</title>
        <authorList>
            <person name="Chouaia B."/>
            <person name="Gaiarsa S."/>
            <person name="Crotti E."/>
            <person name="Comandatore F."/>
            <person name="Degli Esposti M."/>
            <person name="Ricci I."/>
            <person name="Alma A."/>
            <person name="Favia G."/>
            <person name="Bandi C."/>
            <person name="Daffonchio D."/>
        </authorList>
    </citation>
    <scope>NUCLEOTIDE SEQUENCE [LARGE SCALE GENOMIC DNA]</scope>
    <source>
        <strain evidence="15 16">SF2.1</strain>
    </source>
</reference>
<dbReference type="InterPro" id="IPR037066">
    <property type="entry name" value="Plug_dom_sf"/>
</dbReference>
<keyword evidence="15" id="KW-0675">Receptor</keyword>
<evidence type="ECO:0000256" key="2">
    <source>
        <dbReference type="ARBA" id="ARBA00022448"/>
    </source>
</evidence>
<evidence type="ECO:0000256" key="10">
    <source>
        <dbReference type="PROSITE-ProRule" id="PRU10144"/>
    </source>
</evidence>
<keyword evidence="8 9" id="KW-0998">Cell outer membrane</keyword>
<organism evidence="15 16">
    <name type="scientific">Asaia bogorensis</name>
    <dbReference type="NCBI Taxonomy" id="91915"/>
    <lineage>
        <taxon>Bacteria</taxon>
        <taxon>Pseudomonadati</taxon>
        <taxon>Pseudomonadota</taxon>
        <taxon>Alphaproteobacteria</taxon>
        <taxon>Acetobacterales</taxon>
        <taxon>Acetobacteraceae</taxon>
        <taxon>Asaia</taxon>
    </lineage>
</organism>
<dbReference type="eggNOG" id="COG4773">
    <property type="taxonomic scope" value="Bacteria"/>
</dbReference>
<dbReference type="PANTHER" id="PTHR32552">
    <property type="entry name" value="FERRICHROME IRON RECEPTOR-RELATED"/>
    <property type="match status" value="1"/>
</dbReference>
<keyword evidence="2 9" id="KW-0813">Transport</keyword>
<evidence type="ECO:0000256" key="3">
    <source>
        <dbReference type="ARBA" id="ARBA00022452"/>
    </source>
</evidence>
<evidence type="ECO:0000256" key="1">
    <source>
        <dbReference type="ARBA" id="ARBA00004571"/>
    </source>
</evidence>
<dbReference type="PANTHER" id="PTHR32552:SF84">
    <property type="entry name" value="TONB-DEPENDENT RECEPTOR-RELATED"/>
    <property type="match status" value="1"/>
</dbReference>
<name>A0A060QB22_9PROT</name>
<dbReference type="Proteomes" id="UP000027583">
    <property type="component" value="Unassembled WGS sequence"/>
</dbReference>
<evidence type="ECO:0000256" key="11">
    <source>
        <dbReference type="RuleBase" id="RU003357"/>
    </source>
</evidence>
<evidence type="ECO:0000313" key="15">
    <source>
        <dbReference type="EMBL" id="CDG38085.1"/>
    </source>
</evidence>
<dbReference type="GO" id="GO:0009279">
    <property type="term" value="C:cell outer membrane"/>
    <property type="evidence" value="ECO:0007669"/>
    <property type="project" value="UniProtKB-SubCell"/>
</dbReference>
<dbReference type="Gene3D" id="2.170.130.10">
    <property type="entry name" value="TonB-dependent receptor, plug domain"/>
    <property type="match status" value="1"/>
</dbReference>
<dbReference type="Gene3D" id="2.40.170.20">
    <property type="entry name" value="TonB-dependent receptor, beta-barrel domain"/>
    <property type="match status" value="1"/>
</dbReference>
<accession>A0A060QB22</accession>
<keyword evidence="7 9" id="KW-0472">Membrane</keyword>
<dbReference type="InterPro" id="IPR012910">
    <property type="entry name" value="Plug_dom"/>
</dbReference>
<sequence>MGRHQRLRATVAVGGRLGLSLQHSPATIDIIQRSVMLERGYTHAEDAADSAPGVSSGGSPGNPAQLLMRGFTGDQILMLRDGIYYGPTTTVNRPQNTFNLESLQIIKGPSSVIYGQGAVGGTVDMTTRDPALDAAHANALVSYGSFNTWNAGIGGSLPLTKTLAIRADFSRTSSDGYVKGADPHSNDLTVALLWKPSNTFTARLGMDYLTDQLSTYYGTPLVPTAQTGPPAHGLLQSTQGLGVARASLWRYYNVRDPRAASTNATPTLRLSWQPRSDMAFTNKSYFVYAKRRWDNAEAYTYIGGPGSADASGNPIAPGRIGRDRFYVYQNQHQVGDTLYGQFDQHLGSIRNRVVVGGDAYYIRFIRNRGFPDASYADSVSLVSPEGGALGAFSGELPYRKSPTTLRDAAVFFEDVLTFHDNLRLVSGYRYDWLYLDRQNYAQNGAFLPGSSFTGHYNPSNFRIGPVWDLAPNLSLYGTFTTAEDPPGSSLFLANRGQFTRLARTRQGEIGLKGSFWQDRVTTTLALYEIRRSHILVATGPDTVAQGGAQVSRGIELQSDLTPMHNFRISGNVAYTYSRYRNFFPYAGVNASNNQVPDVPSVTTNLWGTWSHVAGLPADLGAGLRYVSQRKGDYANTLTLDRYALANVFAAWHFQKHVTVYGRIDNLANKHYIQWADVSYPSEVLLGAPRSFSISVQAGF</sequence>
<gene>
    <name evidence="15" type="ORF">ASAP_0040</name>
</gene>
<comment type="caution">
    <text evidence="15">The sequence shown here is derived from an EMBL/GenBank/DDBJ whole genome shotgun (WGS) entry which is preliminary data.</text>
</comment>
<keyword evidence="4 9" id="KW-0812">Transmembrane</keyword>
<dbReference type="InterPro" id="IPR039426">
    <property type="entry name" value="TonB-dep_rcpt-like"/>
</dbReference>
<evidence type="ECO:0000256" key="7">
    <source>
        <dbReference type="ARBA" id="ARBA00023136"/>
    </source>
</evidence>
<dbReference type="AlphaFoldDB" id="A0A060QB22"/>
<evidence type="ECO:0000256" key="5">
    <source>
        <dbReference type="ARBA" id="ARBA00022729"/>
    </source>
</evidence>
<evidence type="ECO:0000313" key="16">
    <source>
        <dbReference type="Proteomes" id="UP000027583"/>
    </source>
</evidence>
<proteinExistence type="inferred from homology"/>
<dbReference type="CDD" id="cd01347">
    <property type="entry name" value="ligand_gated_channel"/>
    <property type="match status" value="1"/>
</dbReference>
<evidence type="ECO:0000256" key="8">
    <source>
        <dbReference type="ARBA" id="ARBA00023237"/>
    </source>
</evidence>
<dbReference type="EMBL" id="CBLX010000002">
    <property type="protein sequence ID" value="CDG38085.1"/>
    <property type="molecule type" value="Genomic_DNA"/>
</dbReference>
<evidence type="ECO:0000256" key="6">
    <source>
        <dbReference type="ARBA" id="ARBA00023077"/>
    </source>
</evidence>
<dbReference type="GO" id="GO:0015344">
    <property type="term" value="F:siderophore uptake transmembrane transporter activity"/>
    <property type="evidence" value="ECO:0007669"/>
    <property type="project" value="TreeGrafter"/>
</dbReference>
<dbReference type="InterPro" id="IPR010917">
    <property type="entry name" value="TonB_rcpt_CS"/>
</dbReference>
<keyword evidence="3 9" id="KW-1134">Transmembrane beta strand</keyword>
<dbReference type="PROSITE" id="PS01156">
    <property type="entry name" value="TONB_DEPENDENT_REC_2"/>
    <property type="match status" value="1"/>
</dbReference>
<keyword evidence="5" id="KW-0732">Signal</keyword>
<evidence type="ECO:0000259" key="14">
    <source>
        <dbReference type="Pfam" id="PF07715"/>
    </source>
</evidence>
<keyword evidence="6 11" id="KW-0798">TonB box</keyword>
<dbReference type="Pfam" id="PF00593">
    <property type="entry name" value="TonB_dep_Rec_b-barrel"/>
    <property type="match status" value="1"/>
</dbReference>
<dbReference type="PROSITE" id="PS52016">
    <property type="entry name" value="TONB_DEPENDENT_REC_3"/>
    <property type="match status" value="1"/>
</dbReference>
<feature type="region of interest" description="Disordered" evidence="12">
    <location>
        <begin position="44"/>
        <end position="63"/>
    </location>
</feature>
<protein>
    <submittedName>
        <fullName evidence="15">Outer membrane vitamin B12 receptor BtuB</fullName>
    </submittedName>
</protein>
<evidence type="ECO:0000256" key="4">
    <source>
        <dbReference type="ARBA" id="ARBA00022692"/>
    </source>
</evidence>
<feature type="domain" description="TonB-dependent receptor-like beta-barrel" evidence="13">
    <location>
        <begin position="238"/>
        <end position="666"/>
    </location>
</feature>
<feature type="domain" description="TonB-dependent receptor plug" evidence="14">
    <location>
        <begin position="21"/>
        <end position="122"/>
    </location>
</feature>
<evidence type="ECO:0000256" key="9">
    <source>
        <dbReference type="PROSITE-ProRule" id="PRU01360"/>
    </source>
</evidence>
<comment type="similarity">
    <text evidence="9 11">Belongs to the TonB-dependent receptor family.</text>
</comment>
<feature type="short sequence motif" description="TonB C-terminal box" evidence="10">
    <location>
        <begin position="682"/>
        <end position="699"/>
    </location>
</feature>
<reference evidence="15 16" key="2">
    <citation type="journal article" date="2014" name="PLoS ONE">
        <title>Evolution of mitochondria reconstructed from the energy metabolism of living bacteria.</title>
        <authorList>
            <person name="Degli Esposti M."/>
            <person name="Chouaia B."/>
            <person name="Comandatore F."/>
            <person name="Crotti E."/>
            <person name="Sassera D."/>
            <person name="Lievens P.M."/>
            <person name="Daffonchio D."/>
            <person name="Bandi C."/>
        </authorList>
    </citation>
    <scope>NUCLEOTIDE SEQUENCE [LARGE SCALE GENOMIC DNA]</scope>
    <source>
        <strain evidence="15 16">SF2.1</strain>
    </source>
</reference>
<dbReference type="InterPro" id="IPR036942">
    <property type="entry name" value="Beta-barrel_TonB_sf"/>
</dbReference>
<dbReference type="Pfam" id="PF07715">
    <property type="entry name" value="Plug"/>
    <property type="match status" value="1"/>
</dbReference>
<dbReference type="SUPFAM" id="SSF56935">
    <property type="entry name" value="Porins"/>
    <property type="match status" value="1"/>
</dbReference>
<comment type="subcellular location">
    <subcellularLocation>
        <location evidence="1 9">Cell outer membrane</location>
        <topology evidence="1 9">Multi-pass membrane protein</topology>
    </subcellularLocation>
</comment>